<evidence type="ECO:0000256" key="1">
    <source>
        <dbReference type="SAM" id="Phobius"/>
    </source>
</evidence>
<keyword evidence="3" id="KW-1185">Reference proteome</keyword>
<gene>
    <name evidence="2" type="ORF">J437_LFUL013645</name>
</gene>
<dbReference type="InterPro" id="IPR052613">
    <property type="entry name" value="LicD_transferase"/>
</dbReference>
<reference evidence="2" key="2">
    <citation type="submission" date="2017-10" db="EMBL/GenBank/DDBJ databases">
        <title>Ladona fulva Genome sequencing and assembly.</title>
        <authorList>
            <person name="Murali S."/>
            <person name="Richards S."/>
            <person name="Bandaranaike D."/>
            <person name="Bellair M."/>
            <person name="Blankenburg K."/>
            <person name="Chao H."/>
            <person name="Dinh H."/>
            <person name="Doddapaneni H."/>
            <person name="Dugan-Rocha S."/>
            <person name="Elkadiri S."/>
            <person name="Gnanaolivu R."/>
            <person name="Hernandez B."/>
            <person name="Skinner E."/>
            <person name="Javaid M."/>
            <person name="Lee S."/>
            <person name="Li M."/>
            <person name="Ming W."/>
            <person name="Munidasa M."/>
            <person name="Muniz J."/>
            <person name="Nguyen L."/>
            <person name="Hughes D."/>
            <person name="Osuji N."/>
            <person name="Pu L.-L."/>
            <person name="Puazo M."/>
            <person name="Qu C."/>
            <person name="Quiroz J."/>
            <person name="Raj R."/>
            <person name="Weissenberger G."/>
            <person name="Xin Y."/>
            <person name="Zou X."/>
            <person name="Han Y."/>
            <person name="Worley K."/>
            <person name="Muzny D."/>
            <person name="Gibbs R."/>
        </authorList>
    </citation>
    <scope>NUCLEOTIDE SEQUENCE</scope>
    <source>
        <strain evidence="2">Sampled in the wild</strain>
    </source>
</reference>
<evidence type="ECO:0000313" key="2">
    <source>
        <dbReference type="EMBL" id="KAG8235653.1"/>
    </source>
</evidence>
<dbReference type="Proteomes" id="UP000792457">
    <property type="component" value="Unassembled WGS sequence"/>
</dbReference>
<feature type="non-terminal residue" evidence="2">
    <location>
        <position position="1"/>
    </location>
</feature>
<dbReference type="AlphaFoldDB" id="A0A8K0P883"/>
<name>A0A8K0P883_LADFU</name>
<reference evidence="2" key="1">
    <citation type="submission" date="2013-04" db="EMBL/GenBank/DDBJ databases">
        <authorList>
            <person name="Qu J."/>
            <person name="Murali S.C."/>
            <person name="Bandaranaike D."/>
            <person name="Bellair M."/>
            <person name="Blankenburg K."/>
            <person name="Chao H."/>
            <person name="Dinh H."/>
            <person name="Doddapaneni H."/>
            <person name="Downs B."/>
            <person name="Dugan-Rocha S."/>
            <person name="Elkadiri S."/>
            <person name="Gnanaolivu R.D."/>
            <person name="Hernandez B."/>
            <person name="Javaid M."/>
            <person name="Jayaseelan J.C."/>
            <person name="Lee S."/>
            <person name="Li M."/>
            <person name="Ming W."/>
            <person name="Munidasa M."/>
            <person name="Muniz J."/>
            <person name="Nguyen L."/>
            <person name="Ongeri F."/>
            <person name="Osuji N."/>
            <person name="Pu L.-L."/>
            <person name="Puazo M."/>
            <person name="Qu C."/>
            <person name="Quiroz J."/>
            <person name="Raj R."/>
            <person name="Weissenberger G."/>
            <person name="Xin Y."/>
            <person name="Zou X."/>
            <person name="Han Y."/>
            <person name="Richards S."/>
            <person name="Worley K."/>
            <person name="Muzny D."/>
            <person name="Gibbs R."/>
        </authorList>
    </citation>
    <scope>NUCLEOTIDE SEQUENCE</scope>
    <source>
        <strain evidence="2">Sampled in the wild</strain>
    </source>
</reference>
<comment type="caution">
    <text evidence="2">The sequence shown here is derived from an EMBL/GenBank/DDBJ whole genome shotgun (WGS) entry which is preliminary data.</text>
</comment>
<evidence type="ECO:0000313" key="3">
    <source>
        <dbReference type="Proteomes" id="UP000792457"/>
    </source>
</evidence>
<keyword evidence="1" id="KW-0812">Transmembrane</keyword>
<proteinExistence type="predicted"/>
<sequence length="423" mass="47846">EESVSCPSRKEADDTRSGRGGVCLQCDCKRDKCLLTNFLHVNRCWERLSCINDMNPTKLPISEEVSESNTRMRLTPSRILLALGLTLILSVLWGIILQLTEVDSWRVGRRRVAGIGKESKVICKYPDDFQDRLHDLMHRTHNVLSSLALTHFLCYGSLWGQIRIGRIFPWSSHGTVCLLDEELADLGEAVLLRAFRRSGIYLSYDPTDGVYTAINDFLEIPGADKDQIILEPSVHLFAFERDARMQGAGWGWEGGMTGPVRRRVGWKRRLLPPDCAGLINLLNCFPERLIVAPTSDAVPNFDQPSLIKVLLIIYNGEVSTEAWDKTSRDGGSRVAMEMRNKSLKVTVKYVLLFLTQDFFLLKQSHRIFGNLKLMSPGTSNPPKATLPMAPFGGLHFPVPFEGLEIQKYHYPDDWWKVVKPNTC</sequence>
<protein>
    <submittedName>
        <fullName evidence="2">Uncharacterized protein</fullName>
    </submittedName>
</protein>
<keyword evidence="1" id="KW-0472">Membrane</keyword>
<keyword evidence="1" id="KW-1133">Transmembrane helix</keyword>
<dbReference type="PANTHER" id="PTHR13627">
    <property type="entry name" value="FUKUTIN RELATED PROTEIN"/>
    <property type="match status" value="1"/>
</dbReference>
<dbReference type="PANTHER" id="PTHR13627:SF32">
    <property type="entry name" value="AGAP006029-PA"/>
    <property type="match status" value="1"/>
</dbReference>
<dbReference type="OrthoDB" id="444255at2759"/>
<dbReference type="EMBL" id="KZ308934">
    <property type="protein sequence ID" value="KAG8235653.1"/>
    <property type="molecule type" value="Genomic_DNA"/>
</dbReference>
<organism evidence="2 3">
    <name type="scientific">Ladona fulva</name>
    <name type="common">Scarce chaser dragonfly</name>
    <name type="synonym">Libellula fulva</name>
    <dbReference type="NCBI Taxonomy" id="123851"/>
    <lineage>
        <taxon>Eukaryota</taxon>
        <taxon>Metazoa</taxon>
        <taxon>Ecdysozoa</taxon>
        <taxon>Arthropoda</taxon>
        <taxon>Hexapoda</taxon>
        <taxon>Insecta</taxon>
        <taxon>Pterygota</taxon>
        <taxon>Palaeoptera</taxon>
        <taxon>Odonata</taxon>
        <taxon>Epiprocta</taxon>
        <taxon>Anisoptera</taxon>
        <taxon>Libelluloidea</taxon>
        <taxon>Libellulidae</taxon>
        <taxon>Ladona</taxon>
    </lineage>
</organism>
<accession>A0A8K0P883</accession>
<feature type="transmembrane region" description="Helical" evidence="1">
    <location>
        <begin position="79"/>
        <end position="99"/>
    </location>
</feature>